<evidence type="ECO:0000313" key="1">
    <source>
        <dbReference type="EMBL" id="SCW45790.1"/>
    </source>
</evidence>
<sequence>MTNIVEGPAFRPEPLHVLIGQEDITIDSLDGAIGFIRSLRNDRLGRFAEMLLTQLESARIPQQKSDAWVAFATWTEACHLRNDAHHWSRAA</sequence>
<proteinExistence type="predicted"/>
<dbReference type="AlphaFoldDB" id="A0A1G4QMF6"/>
<evidence type="ECO:0000313" key="2">
    <source>
        <dbReference type="Proteomes" id="UP000198889"/>
    </source>
</evidence>
<dbReference type="Proteomes" id="UP000198889">
    <property type="component" value="Unassembled WGS sequence"/>
</dbReference>
<protein>
    <submittedName>
        <fullName evidence="1">Uncharacterized protein</fullName>
    </submittedName>
</protein>
<keyword evidence="2" id="KW-1185">Reference proteome</keyword>
<reference evidence="2" key="1">
    <citation type="submission" date="2016-10" db="EMBL/GenBank/DDBJ databases">
        <authorList>
            <person name="Varghese N."/>
            <person name="Submissions S."/>
        </authorList>
    </citation>
    <scope>NUCLEOTIDE SEQUENCE [LARGE SCALE GENOMIC DNA]</scope>
    <source>
        <strain evidence="2">CGMCC 1.1761</strain>
    </source>
</reference>
<accession>A0A1G4QMF6</accession>
<dbReference type="RefSeq" id="WP_091437046.1">
    <property type="nucleotide sequence ID" value="NZ_FMTP01000001.1"/>
</dbReference>
<gene>
    <name evidence="1" type="ORF">SAMN05660859_1310</name>
</gene>
<organism evidence="1 2">
    <name type="scientific">Ancylobacter rudongensis</name>
    <dbReference type="NCBI Taxonomy" id="177413"/>
    <lineage>
        <taxon>Bacteria</taxon>
        <taxon>Pseudomonadati</taxon>
        <taxon>Pseudomonadota</taxon>
        <taxon>Alphaproteobacteria</taxon>
        <taxon>Hyphomicrobiales</taxon>
        <taxon>Xanthobacteraceae</taxon>
        <taxon>Ancylobacter</taxon>
    </lineage>
</organism>
<name>A0A1G4QMF6_9HYPH</name>
<dbReference type="EMBL" id="FMTP01000001">
    <property type="protein sequence ID" value="SCW45790.1"/>
    <property type="molecule type" value="Genomic_DNA"/>
</dbReference>